<sequence length="858" mass="89425">MEGHGVLQELYAVSGDMDAEVKLLDRVTTWLFSESAAAESNQGSVARMDGDDWLALLRYAFERRYGWSEWHSPPQADEAGQGAERAAGSGSGSDSGSSLGDGPATPCKQKGVSQVDLSTEPSPPRLPPMGSSASLLAESSRGMSHVNSAINELLLKLKAHQEWPEAVHHALAQVRLLTTKHAVRKSALMFEIDHGLAHGTEVRDLVVAGLFDVWSAIRKAAASRVPQLMAARPEATEALVDELVAAVTECSEVPWQTRHGAVLGLTAVACRGYELVPPLASRAQVVVDGLLRLMASAQAAVRTAAVGALAAVAARSPVSVTVELLQGSMATSGETLAAAVLAAANAPLDVVLAQWEARVEAGVALLGSAASTVRQDAARLAALVAQRCRAVGAMESLERVVSAVVAGAEARKAGEWQVCEGALFALEHVLENVLAQDARGRGEAGPEPSATADPLIMELAGPAGAGVAIYAQGVELWCAPGVSAPSRLSPELLARVLALVVAAQGAEVWELTRMSARVLPLAARVLLAHAPHELEASWQAHLPGLEAPDAAPTDDALVALHTLAIALDDRDYVLRAEHVLSSAVAPALAMVLSAPFRLSSVPAVEVVVRAAVAQSGGLDDADLAEVAGKLRKLTCIAHKILKRKMAKMAALAGAATKVVMEKRSASNAKAAALQDEVLKAIAPLAEDLAAVLGPLAAAKWIHYFASLAYVVGAEAVREPLLLAVAAVVRRTAKRELELAPEALAAAVCWMAPLLRDPVLDDDGLSLAVDIVRSGVSHLVACGYNEVAHVVDVVHIALAARIDSVEALGVSVENELLALLAVDESESFAAGSGVPATEAVDTELDSVTELLEWLTRRSE</sequence>
<dbReference type="OrthoDB" id="407325at2759"/>
<protein>
    <submittedName>
        <fullName evidence="2">Uncharacterized protein</fullName>
    </submittedName>
</protein>
<organism evidence="2 3">
    <name type="scientific">Thecamonas trahens ATCC 50062</name>
    <dbReference type="NCBI Taxonomy" id="461836"/>
    <lineage>
        <taxon>Eukaryota</taxon>
        <taxon>Apusozoa</taxon>
        <taxon>Apusomonadida</taxon>
        <taxon>Apusomonadidae</taxon>
        <taxon>Thecamonas</taxon>
    </lineage>
</organism>
<dbReference type="EMBL" id="GL349439">
    <property type="protein sequence ID" value="KNC55475.1"/>
    <property type="molecule type" value="Genomic_DNA"/>
</dbReference>
<dbReference type="RefSeq" id="XP_013761255.1">
    <property type="nucleotide sequence ID" value="XM_013905801.1"/>
</dbReference>
<dbReference type="InterPro" id="IPR016024">
    <property type="entry name" value="ARM-type_fold"/>
</dbReference>
<evidence type="ECO:0000313" key="2">
    <source>
        <dbReference type="EMBL" id="KNC55475.1"/>
    </source>
</evidence>
<dbReference type="GeneID" id="25561473"/>
<accession>A0A0L0DT83</accession>
<dbReference type="Proteomes" id="UP000054408">
    <property type="component" value="Unassembled WGS sequence"/>
</dbReference>
<dbReference type="AlphaFoldDB" id="A0A0L0DT83"/>
<proteinExistence type="predicted"/>
<evidence type="ECO:0000313" key="3">
    <source>
        <dbReference type="Proteomes" id="UP000054408"/>
    </source>
</evidence>
<name>A0A0L0DT83_THETB</name>
<feature type="compositionally biased region" description="Low complexity" evidence="1">
    <location>
        <begin position="76"/>
        <end position="104"/>
    </location>
</feature>
<gene>
    <name evidence="2" type="ORF">AMSG_01739</name>
</gene>
<evidence type="ECO:0000256" key="1">
    <source>
        <dbReference type="SAM" id="MobiDB-lite"/>
    </source>
</evidence>
<feature type="region of interest" description="Disordered" evidence="1">
    <location>
        <begin position="71"/>
        <end position="138"/>
    </location>
</feature>
<dbReference type="SUPFAM" id="SSF48371">
    <property type="entry name" value="ARM repeat"/>
    <property type="match status" value="1"/>
</dbReference>
<keyword evidence="3" id="KW-1185">Reference proteome</keyword>
<reference evidence="2 3" key="1">
    <citation type="submission" date="2010-05" db="EMBL/GenBank/DDBJ databases">
        <title>The Genome Sequence of Thecamonas trahens ATCC 50062.</title>
        <authorList>
            <consortium name="The Broad Institute Genome Sequencing Platform"/>
            <person name="Russ C."/>
            <person name="Cuomo C."/>
            <person name="Shea T."/>
            <person name="Young S.K."/>
            <person name="Zeng Q."/>
            <person name="Koehrsen M."/>
            <person name="Haas B."/>
            <person name="Borodovsky M."/>
            <person name="Guigo R."/>
            <person name="Alvarado L."/>
            <person name="Berlin A."/>
            <person name="Bochicchio J."/>
            <person name="Borenstein D."/>
            <person name="Chapman S."/>
            <person name="Chen Z."/>
            <person name="Freedman E."/>
            <person name="Gellesch M."/>
            <person name="Goldberg J."/>
            <person name="Griggs A."/>
            <person name="Gujja S."/>
            <person name="Heilman E."/>
            <person name="Heiman D."/>
            <person name="Hepburn T."/>
            <person name="Howarth C."/>
            <person name="Jen D."/>
            <person name="Larson L."/>
            <person name="Mehta T."/>
            <person name="Park D."/>
            <person name="Pearson M."/>
            <person name="Roberts A."/>
            <person name="Saif S."/>
            <person name="Shenoy N."/>
            <person name="Sisk P."/>
            <person name="Stolte C."/>
            <person name="Sykes S."/>
            <person name="Thomson T."/>
            <person name="Walk T."/>
            <person name="White J."/>
            <person name="Yandava C."/>
            <person name="Burger G."/>
            <person name="Gray M.W."/>
            <person name="Holland P.W.H."/>
            <person name="King N."/>
            <person name="Lang F.B.F."/>
            <person name="Roger A.J."/>
            <person name="Ruiz-Trillo I."/>
            <person name="Lander E."/>
            <person name="Nusbaum C."/>
        </authorList>
    </citation>
    <scope>NUCLEOTIDE SEQUENCE [LARGE SCALE GENOMIC DNA]</scope>
    <source>
        <strain evidence="2 3">ATCC 50062</strain>
    </source>
</reference>
<feature type="compositionally biased region" description="Polar residues" evidence="1">
    <location>
        <begin position="111"/>
        <end position="120"/>
    </location>
</feature>